<dbReference type="InterPro" id="IPR019787">
    <property type="entry name" value="Znf_PHD-finger"/>
</dbReference>
<feature type="region of interest" description="Disordered" evidence="5">
    <location>
        <begin position="187"/>
        <end position="451"/>
    </location>
</feature>
<dbReference type="InterPro" id="IPR013083">
    <property type="entry name" value="Znf_RING/FYVE/PHD"/>
</dbReference>
<dbReference type="EMBL" id="MCFC01000074">
    <property type="protein sequence ID" value="ORY23948.1"/>
    <property type="molecule type" value="Genomic_DNA"/>
</dbReference>
<dbReference type="InterPro" id="IPR001965">
    <property type="entry name" value="Znf_PHD"/>
</dbReference>
<sequence length="1085" mass="121046">MPRKVPPPAAVAPIATLSAPPPISPLIQRLRTDWRWAGISQFIWMFSDAFGLVEWDIDALERDLDGDETEVLPGLLVKLLYALTYNRQIDRDNVFDHLRKQYLKRAEQANVLGTEDEPIHWATLGLGQKVQILWELCEWQLYDPARFRALLPNEDDEVAWRIDPIGWDKTGNTYYLFDDNRLWIQRVRPLPPAPPRPPKKTSQKSKKAAKRSRPQPSGLPKSSKSSKQRARSPLSDITPEPEDVPMSSGRKRKQVEFLGGPVDTVQALKRGRRGEPETPLGTKGTRSSSRRSNGLPAEASSSLSSPSSRNIQPTGTRVSRRLRNIDDEWQQVPDEWLTPKSQANGKDQGQDNGSEASELSELTDEEVHAAELERIGVQESPGVNIVEEHEVSGEDRGLNGGQVSPPDVANKAQSQQDLSESRERDVQMKDEIDEKPVDAANRSESPLSQMAEEWVSDEVKLAAQESNKDLENFVEWEAICVTLYDWRTYPEQFSKSRDPDEKNLYATLHDLVGPQVIEALTIKEQERLKQEAINNRKRSSRIATRELEKEELLRREKAHREMEERMQRAEKEQDRQKKDEAEALAREKAREERLREREERATARQQAVLDRMMAEQEAKERAEYEREMRLRRREGDTSIPPSEDGSRRARESAPSSPRPTSKGRGLAQPVSERWELNCEICRKSGWNIDEERDVVCCDDCGRWQHTECHDRQDELMGKAKRNWAKVDFRCKECRRQAARKRQRLDDSAERAPQQAFSTNSSPPYPPPLHVHGQSINGRTSHPDSPSPGSVSVPQRSLAPPNGNSPHQPPTHPQSQGIHTMHLPRPSQPQPQPGPYPASAPYVAPRTSNVVPHSASHPFAPPTGQAQAPSGPYQPAMYRPSLHGPPVAHGLPESHGPPVSHGPPGTHGQPGTHGPPGASGSPAAYGPSAVNGPPPTYGPPLAHGPPGAHGSPVAHRPHVAHGPPVGYSNGLPPLPQGPTHFPQDTRDPSMAYVQSPGHPHPQQHRPQQPYPAQPYPNQHGYPPQPYDARSYPAHHVQRGPPPPPPQRLPPIQAMFPNPPRPPLPNGMSAVPRASLPVSGPQESRQG</sequence>
<evidence type="ECO:0000256" key="1">
    <source>
        <dbReference type="ARBA" id="ARBA00022723"/>
    </source>
</evidence>
<dbReference type="OrthoDB" id="303107at2759"/>
<dbReference type="InterPro" id="IPR019786">
    <property type="entry name" value="Zinc_finger_PHD-type_CS"/>
</dbReference>
<reference evidence="7 8" key="1">
    <citation type="submission" date="2016-07" db="EMBL/GenBank/DDBJ databases">
        <title>Pervasive Adenine N6-methylation of Active Genes in Fungi.</title>
        <authorList>
            <consortium name="DOE Joint Genome Institute"/>
            <person name="Mondo S.J."/>
            <person name="Dannebaum R.O."/>
            <person name="Kuo R.C."/>
            <person name="Labutti K."/>
            <person name="Haridas S."/>
            <person name="Kuo A."/>
            <person name="Salamov A."/>
            <person name="Ahrendt S.R."/>
            <person name="Lipzen A."/>
            <person name="Sullivan W."/>
            <person name="Andreopoulos W.B."/>
            <person name="Clum A."/>
            <person name="Lindquist E."/>
            <person name="Daum C."/>
            <person name="Ramamoorthy G.K."/>
            <person name="Gryganskyi A."/>
            <person name="Culley D."/>
            <person name="Magnuson J.K."/>
            <person name="James T.Y."/>
            <person name="O'Malley M.A."/>
            <person name="Stajich J.E."/>
            <person name="Spatafora J.W."/>
            <person name="Visel A."/>
            <person name="Grigoriev I.V."/>
        </authorList>
    </citation>
    <scope>NUCLEOTIDE SEQUENCE [LARGE SCALE GENOMIC DNA]</scope>
    <source>
        <strain evidence="7 8">68-887.2</strain>
    </source>
</reference>
<feature type="compositionally biased region" description="Basic and acidic residues" evidence="5">
    <location>
        <begin position="419"/>
        <end position="437"/>
    </location>
</feature>
<dbReference type="SUPFAM" id="SSF57903">
    <property type="entry name" value="FYVE/PHD zinc finger"/>
    <property type="match status" value="1"/>
</dbReference>
<gene>
    <name evidence="7" type="ORF">BCR39DRAFT_548463</name>
</gene>
<keyword evidence="2 4" id="KW-0863">Zinc-finger</keyword>
<dbReference type="InterPro" id="IPR011011">
    <property type="entry name" value="Znf_FYVE_PHD"/>
</dbReference>
<feature type="compositionally biased region" description="Basic and acidic residues" evidence="5">
    <location>
        <begin position="365"/>
        <end position="376"/>
    </location>
</feature>
<organism evidence="7 8">
    <name type="scientific">Naematelia encephala</name>
    <dbReference type="NCBI Taxonomy" id="71784"/>
    <lineage>
        <taxon>Eukaryota</taxon>
        <taxon>Fungi</taxon>
        <taxon>Dikarya</taxon>
        <taxon>Basidiomycota</taxon>
        <taxon>Agaricomycotina</taxon>
        <taxon>Tremellomycetes</taxon>
        <taxon>Tremellales</taxon>
        <taxon>Naemateliaceae</taxon>
        <taxon>Naematelia</taxon>
    </lineage>
</organism>
<feature type="compositionally biased region" description="Basic and acidic residues" evidence="5">
    <location>
        <begin position="612"/>
        <end position="636"/>
    </location>
</feature>
<name>A0A1Y2AMZ3_9TREE</name>
<dbReference type="CDD" id="cd15489">
    <property type="entry name" value="PHD_SF"/>
    <property type="match status" value="1"/>
</dbReference>
<dbReference type="SMART" id="SM00249">
    <property type="entry name" value="PHD"/>
    <property type="match status" value="1"/>
</dbReference>
<protein>
    <recommendedName>
        <fullName evidence="6">PHD-type domain-containing protein</fullName>
    </recommendedName>
</protein>
<dbReference type="PROSITE" id="PS01359">
    <property type="entry name" value="ZF_PHD_1"/>
    <property type="match status" value="1"/>
</dbReference>
<evidence type="ECO:0000256" key="4">
    <source>
        <dbReference type="PROSITE-ProRule" id="PRU00146"/>
    </source>
</evidence>
<dbReference type="STRING" id="71784.A0A1Y2AMZ3"/>
<feature type="region of interest" description="Disordered" evidence="5">
    <location>
        <begin position="740"/>
        <end position="1085"/>
    </location>
</feature>
<feature type="domain" description="PHD-type" evidence="6">
    <location>
        <begin position="675"/>
        <end position="736"/>
    </location>
</feature>
<evidence type="ECO:0000313" key="7">
    <source>
        <dbReference type="EMBL" id="ORY23948.1"/>
    </source>
</evidence>
<evidence type="ECO:0000313" key="8">
    <source>
        <dbReference type="Proteomes" id="UP000193986"/>
    </source>
</evidence>
<comment type="caution">
    <text evidence="7">The sequence shown here is derived from an EMBL/GenBank/DDBJ whole genome shotgun (WGS) entry which is preliminary data.</text>
</comment>
<evidence type="ECO:0000259" key="6">
    <source>
        <dbReference type="PROSITE" id="PS50016"/>
    </source>
</evidence>
<dbReference type="GO" id="GO:0008270">
    <property type="term" value="F:zinc ion binding"/>
    <property type="evidence" value="ECO:0007669"/>
    <property type="project" value="UniProtKB-KW"/>
</dbReference>
<keyword evidence="3" id="KW-0862">Zinc</keyword>
<evidence type="ECO:0000256" key="3">
    <source>
        <dbReference type="ARBA" id="ARBA00022833"/>
    </source>
</evidence>
<dbReference type="Pfam" id="PF00628">
    <property type="entry name" value="PHD"/>
    <property type="match status" value="1"/>
</dbReference>
<feature type="compositionally biased region" description="Low complexity" evidence="5">
    <location>
        <begin position="286"/>
        <end position="308"/>
    </location>
</feature>
<dbReference type="InParanoid" id="A0A1Y2AMZ3"/>
<evidence type="ECO:0000256" key="5">
    <source>
        <dbReference type="SAM" id="MobiDB-lite"/>
    </source>
</evidence>
<proteinExistence type="predicted"/>
<keyword evidence="1" id="KW-0479">Metal-binding</keyword>
<feature type="compositionally biased region" description="Low complexity" evidence="5">
    <location>
        <begin position="938"/>
        <end position="953"/>
    </location>
</feature>
<feature type="compositionally biased region" description="Low complexity" evidence="5">
    <location>
        <begin position="782"/>
        <end position="796"/>
    </location>
</feature>
<accession>A0A1Y2AMZ3</accession>
<dbReference type="PANTHER" id="PTHR14296:SF3">
    <property type="entry name" value="DIKAR, ISOFORM F"/>
    <property type="match status" value="1"/>
</dbReference>
<dbReference type="GO" id="GO:0031213">
    <property type="term" value="C:RSF complex"/>
    <property type="evidence" value="ECO:0007669"/>
    <property type="project" value="InterPro"/>
</dbReference>
<feature type="compositionally biased region" description="Basic residues" evidence="5">
    <location>
        <begin position="197"/>
        <end position="213"/>
    </location>
</feature>
<evidence type="ECO:0000256" key="2">
    <source>
        <dbReference type="ARBA" id="ARBA00022771"/>
    </source>
</evidence>
<feature type="region of interest" description="Disordered" evidence="5">
    <location>
        <begin position="531"/>
        <end position="669"/>
    </location>
</feature>
<dbReference type="Gene3D" id="3.30.40.10">
    <property type="entry name" value="Zinc/RING finger domain, C3HC4 (zinc finger)"/>
    <property type="match status" value="1"/>
</dbReference>
<dbReference type="PANTHER" id="PTHR14296">
    <property type="entry name" value="REMODELING AND SPACING FACTOR 1"/>
    <property type="match status" value="1"/>
</dbReference>
<feature type="compositionally biased region" description="Pro residues" evidence="5">
    <location>
        <begin position="825"/>
        <end position="837"/>
    </location>
</feature>
<feature type="compositionally biased region" description="Basic and acidic residues" evidence="5">
    <location>
        <begin position="543"/>
        <end position="602"/>
    </location>
</feature>
<dbReference type="AlphaFoldDB" id="A0A1Y2AMZ3"/>
<feature type="compositionally biased region" description="Polar residues" evidence="5">
    <location>
        <begin position="339"/>
        <end position="357"/>
    </location>
</feature>
<dbReference type="InterPro" id="IPR028938">
    <property type="entry name" value="Rsf1-like"/>
</dbReference>
<dbReference type="PROSITE" id="PS50016">
    <property type="entry name" value="ZF_PHD_2"/>
    <property type="match status" value="1"/>
</dbReference>
<feature type="compositionally biased region" description="Basic and acidic residues" evidence="5">
    <location>
        <begin position="386"/>
        <end position="397"/>
    </location>
</feature>
<keyword evidence="8" id="KW-1185">Reference proteome</keyword>
<feature type="compositionally biased region" description="Pro residues" evidence="5">
    <location>
        <begin position="1038"/>
        <end position="1047"/>
    </location>
</feature>
<dbReference type="Proteomes" id="UP000193986">
    <property type="component" value="Unassembled WGS sequence"/>
</dbReference>
<dbReference type="GO" id="GO:0006355">
    <property type="term" value="P:regulation of DNA-templated transcription"/>
    <property type="evidence" value="ECO:0007669"/>
    <property type="project" value="InterPro"/>
</dbReference>
<feature type="compositionally biased region" description="Low complexity" evidence="5">
    <location>
        <begin position="895"/>
        <end position="928"/>
    </location>
</feature>